<feature type="domain" description="BTB" evidence="1">
    <location>
        <begin position="19"/>
        <end position="99"/>
    </location>
</feature>
<dbReference type="Pfam" id="PF00651">
    <property type="entry name" value="BTB"/>
    <property type="match status" value="1"/>
</dbReference>
<dbReference type="InterPro" id="IPR011333">
    <property type="entry name" value="SKP1/BTB/POZ_sf"/>
</dbReference>
<dbReference type="CDD" id="cd18186">
    <property type="entry name" value="BTB_POZ_ZBTB_KLHL-like"/>
    <property type="match status" value="1"/>
</dbReference>
<gene>
    <name evidence="2" type="ORF">EVG20_g10491</name>
</gene>
<dbReference type="AlphaFoldDB" id="A0A4Y9XR85"/>
<dbReference type="STRING" id="205917.A0A4Y9XR85"/>
<dbReference type="PROSITE" id="PS50097">
    <property type="entry name" value="BTB"/>
    <property type="match status" value="1"/>
</dbReference>
<dbReference type="EMBL" id="SEOQ01001282">
    <property type="protein sequence ID" value="TFY52585.1"/>
    <property type="molecule type" value="Genomic_DNA"/>
</dbReference>
<dbReference type="OrthoDB" id="2879636at2759"/>
<organism evidence="2 3">
    <name type="scientific">Dentipellis fragilis</name>
    <dbReference type="NCBI Taxonomy" id="205917"/>
    <lineage>
        <taxon>Eukaryota</taxon>
        <taxon>Fungi</taxon>
        <taxon>Dikarya</taxon>
        <taxon>Basidiomycota</taxon>
        <taxon>Agaricomycotina</taxon>
        <taxon>Agaricomycetes</taxon>
        <taxon>Russulales</taxon>
        <taxon>Hericiaceae</taxon>
        <taxon>Dentipellis</taxon>
    </lineage>
</organism>
<accession>A0A4Y9XR85</accession>
<dbReference type="Gene3D" id="3.30.710.10">
    <property type="entry name" value="Potassium Channel Kv1.1, Chain A"/>
    <property type="match status" value="1"/>
</dbReference>
<dbReference type="InterPro" id="IPR000210">
    <property type="entry name" value="BTB/POZ_dom"/>
</dbReference>
<dbReference type="SUPFAM" id="SSF54695">
    <property type="entry name" value="POZ domain"/>
    <property type="match status" value="1"/>
</dbReference>
<evidence type="ECO:0000259" key="1">
    <source>
        <dbReference type="PROSITE" id="PS50097"/>
    </source>
</evidence>
<comment type="caution">
    <text evidence="2">The sequence shown here is derived from an EMBL/GenBank/DDBJ whole genome shotgun (WGS) entry which is preliminary data.</text>
</comment>
<proteinExistence type="predicted"/>
<name>A0A4Y9XR85_9AGAM</name>
<reference evidence="2 3" key="1">
    <citation type="submission" date="2019-02" db="EMBL/GenBank/DDBJ databases">
        <title>Genome sequencing of the rare red list fungi Dentipellis fragilis.</title>
        <authorList>
            <person name="Buettner E."/>
            <person name="Kellner H."/>
        </authorList>
    </citation>
    <scope>NUCLEOTIDE SEQUENCE [LARGE SCALE GENOMIC DNA]</scope>
    <source>
        <strain evidence="2 3">DSM 105465</strain>
    </source>
</reference>
<evidence type="ECO:0000313" key="3">
    <source>
        <dbReference type="Proteomes" id="UP000298327"/>
    </source>
</evidence>
<keyword evidence="3" id="KW-1185">Reference proteome</keyword>
<dbReference type="Proteomes" id="UP000298327">
    <property type="component" value="Unassembled WGS sequence"/>
</dbReference>
<evidence type="ECO:0000313" key="2">
    <source>
        <dbReference type="EMBL" id="TFY52585.1"/>
    </source>
</evidence>
<protein>
    <recommendedName>
        <fullName evidence="1">BTB domain-containing protein</fullName>
    </recommendedName>
</protein>
<sequence length="338" mass="38577">MDKSAIPPASRGDPWFDDGNIILLIDADPDRDHPPVAFKVHRGVLSRHSEIFRSMFEFPQPAAEAEMLDDCQVVRMYDLPIELSSLIKALYDGVTFLNRNVEDFFLLAGILRLSTKYFVAHLRTQAIRHLTQTWSFTLRGHDEMVELALSSPVINGTTYPYVHPLHVLNLAHEVNVRLVVPAALYFLSIYPLANILQGDHPKLSVEHPSRPSSHIALQDIKDYTLMYQYRIDVILDFIRKVCAERSADAACQGVRNHCSRVFARLAYNISQSFTARTGPFHNMMQAVQWVDDDGSLCSICKRSFRKDVMKHREKLWSELPGVVGMPSWKEMEEIDLPS</sequence>